<dbReference type="PANTHER" id="PTHR40278">
    <property type="entry name" value="DNA UTILIZATION PROTEIN HOFN"/>
    <property type="match status" value="1"/>
</dbReference>
<sequence length="203" mass="22479">MILINLLPHREAARKRRRDLFHVSLGASALAGALVAAGIYGWYANQIAEQQARNQQLQAEIGRLDGQIKDIANLQKEIVALRARQEAVENLQADRNMPVHLLNELVRQLPDGVFITAVRQENQIVTLTGVAQSNERVSELLRNLGNSSPWLTRPELIEIVAGNIALNPREQRRVANFNVRVRVLRASEVKPPATEAAAPAAKS</sequence>
<gene>
    <name evidence="3" type="ORF">EZ242_10650</name>
</gene>
<keyword evidence="1" id="KW-0175">Coiled coil</keyword>
<evidence type="ECO:0000313" key="3">
    <source>
        <dbReference type="EMBL" id="TFY99602.1"/>
    </source>
</evidence>
<dbReference type="GO" id="GO:0043683">
    <property type="term" value="P:type IV pilus assembly"/>
    <property type="evidence" value="ECO:0007669"/>
    <property type="project" value="TreeGrafter"/>
</dbReference>
<dbReference type="Pfam" id="PF05137">
    <property type="entry name" value="PilN"/>
    <property type="match status" value="1"/>
</dbReference>
<dbReference type="OrthoDB" id="5296173at2"/>
<organism evidence="3 4">
    <name type="scientific">Ramlibacter rhizophilus</name>
    <dbReference type="NCBI Taxonomy" id="1781167"/>
    <lineage>
        <taxon>Bacteria</taxon>
        <taxon>Pseudomonadati</taxon>
        <taxon>Pseudomonadota</taxon>
        <taxon>Betaproteobacteria</taxon>
        <taxon>Burkholderiales</taxon>
        <taxon>Comamonadaceae</taxon>
        <taxon>Ramlibacter</taxon>
    </lineage>
</organism>
<feature type="transmembrane region" description="Helical" evidence="2">
    <location>
        <begin position="20"/>
        <end position="43"/>
    </location>
</feature>
<evidence type="ECO:0000256" key="1">
    <source>
        <dbReference type="SAM" id="Coils"/>
    </source>
</evidence>
<dbReference type="InterPro" id="IPR007813">
    <property type="entry name" value="PilN"/>
</dbReference>
<accession>A0A4Z0BJV6</accession>
<evidence type="ECO:0000313" key="4">
    <source>
        <dbReference type="Proteomes" id="UP000297564"/>
    </source>
</evidence>
<feature type="coiled-coil region" evidence="1">
    <location>
        <begin position="47"/>
        <end position="91"/>
    </location>
</feature>
<dbReference type="AlphaFoldDB" id="A0A4Z0BJV6"/>
<evidence type="ECO:0000256" key="2">
    <source>
        <dbReference type="SAM" id="Phobius"/>
    </source>
</evidence>
<keyword evidence="2" id="KW-1133">Transmembrane helix</keyword>
<keyword evidence="2" id="KW-0472">Membrane</keyword>
<dbReference type="RefSeq" id="WP_135285145.1">
    <property type="nucleotide sequence ID" value="NZ_SMLL01000004.1"/>
</dbReference>
<keyword evidence="4" id="KW-1185">Reference proteome</keyword>
<proteinExistence type="predicted"/>
<name>A0A4Z0BJV6_9BURK</name>
<keyword evidence="2" id="KW-0812">Transmembrane</keyword>
<dbReference type="Proteomes" id="UP000297564">
    <property type="component" value="Unassembled WGS sequence"/>
</dbReference>
<dbReference type="EMBL" id="SMLL01000004">
    <property type="protein sequence ID" value="TFY99602.1"/>
    <property type="molecule type" value="Genomic_DNA"/>
</dbReference>
<dbReference type="InterPro" id="IPR052534">
    <property type="entry name" value="Extracell_DNA_Util/SecSys_Comp"/>
</dbReference>
<reference evidence="3 4" key="1">
    <citation type="submission" date="2019-03" db="EMBL/GenBank/DDBJ databases">
        <title>Ramlibacter rhizophilus CCTCC AB2015357, whole genome shotgun sequence.</title>
        <authorList>
            <person name="Zhang X."/>
            <person name="Feng G."/>
            <person name="Zhu H."/>
        </authorList>
    </citation>
    <scope>NUCLEOTIDE SEQUENCE [LARGE SCALE GENOMIC DNA]</scope>
    <source>
        <strain evidence="3 4">CCTCC AB2015357</strain>
    </source>
</reference>
<dbReference type="PANTHER" id="PTHR40278:SF2">
    <property type="entry name" value="TYPE IV PILUS INNER MEMBRANE COMPONENT PILN"/>
    <property type="match status" value="1"/>
</dbReference>
<dbReference type="GO" id="GO:0043107">
    <property type="term" value="P:type IV pilus-dependent motility"/>
    <property type="evidence" value="ECO:0007669"/>
    <property type="project" value="TreeGrafter"/>
</dbReference>
<comment type="caution">
    <text evidence="3">The sequence shown here is derived from an EMBL/GenBank/DDBJ whole genome shotgun (WGS) entry which is preliminary data.</text>
</comment>
<protein>
    <submittedName>
        <fullName evidence="3">Fimbrial protein</fullName>
    </submittedName>
</protein>